<dbReference type="Pfam" id="PF17423">
    <property type="entry name" value="SwrA"/>
    <property type="match status" value="1"/>
</dbReference>
<dbReference type="AlphaFoldDB" id="A0A7X2LZQ8"/>
<organism evidence="1 2">
    <name type="scientific">Metabacillus lacus</name>
    <dbReference type="NCBI Taxonomy" id="1983721"/>
    <lineage>
        <taxon>Bacteria</taxon>
        <taxon>Bacillati</taxon>
        <taxon>Bacillota</taxon>
        <taxon>Bacilli</taxon>
        <taxon>Bacillales</taxon>
        <taxon>Bacillaceae</taxon>
        <taxon>Metabacillus</taxon>
    </lineage>
</organism>
<protein>
    <submittedName>
        <fullName evidence="1">Swarming motility protein SwrAA</fullName>
    </submittedName>
</protein>
<evidence type="ECO:0000313" key="1">
    <source>
        <dbReference type="EMBL" id="MRX72217.1"/>
    </source>
</evidence>
<dbReference type="OrthoDB" id="2873843at2"/>
<sequence length="116" mass="13867">MKRSSAIREQRYKELIEQFKVRIPESKLSHAKVSKLMQIFCMYLVNYTEINHLDEIKDSHIQDYFQYVMDSYRRLSLSLTDIKNSMKLIEEALHISIDSSMLDFSLSNTNLWNKLK</sequence>
<dbReference type="Proteomes" id="UP000448867">
    <property type="component" value="Unassembled WGS sequence"/>
</dbReference>
<keyword evidence="2" id="KW-1185">Reference proteome</keyword>
<dbReference type="InterPro" id="IPR035388">
    <property type="entry name" value="SwrA"/>
</dbReference>
<dbReference type="RefSeq" id="WP_154307356.1">
    <property type="nucleotide sequence ID" value="NZ_WKKI01000012.1"/>
</dbReference>
<evidence type="ECO:0000313" key="2">
    <source>
        <dbReference type="Proteomes" id="UP000448867"/>
    </source>
</evidence>
<proteinExistence type="predicted"/>
<dbReference type="EMBL" id="WKKI01000012">
    <property type="protein sequence ID" value="MRX72217.1"/>
    <property type="molecule type" value="Genomic_DNA"/>
</dbReference>
<name>A0A7X2LZQ8_9BACI</name>
<gene>
    <name evidence="1" type="ORF">GJU40_08640</name>
</gene>
<reference evidence="1 2" key="1">
    <citation type="submission" date="2019-11" db="EMBL/GenBank/DDBJ databases">
        <title>Bacillus lacus genome.</title>
        <authorList>
            <person name="Allen C.J."/>
            <person name="Newman J.D."/>
        </authorList>
    </citation>
    <scope>NUCLEOTIDE SEQUENCE [LARGE SCALE GENOMIC DNA]</scope>
    <source>
        <strain evidence="1 2">KCTC 33946</strain>
    </source>
</reference>
<accession>A0A7X2LZQ8</accession>
<comment type="caution">
    <text evidence="1">The sequence shown here is derived from an EMBL/GenBank/DDBJ whole genome shotgun (WGS) entry which is preliminary data.</text>
</comment>